<accession>A0A830H6Z7</accession>
<gene>
    <name evidence="1" type="ORF">PPROV_000156000</name>
</gene>
<organism evidence="1 2">
    <name type="scientific">Pycnococcus provasolii</name>
    <dbReference type="NCBI Taxonomy" id="41880"/>
    <lineage>
        <taxon>Eukaryota</taxon>
        <taxon>Viridiplantae</taxon>
        <taxon>Chlorophyta</taxon>
        <taxon>Pseudoscourfieldiophyceae</taxon>
        <taxon>Pseudoscourfieldiales</taxon>
        <taxon>Pycnococcaceae</taxon>
        <taxon>Pycnococcus</taxon>
    </lineage>
</organism>
<proteinExistence type="predicted"/>
<protein>
    <submittedName>
        <fullName evidence="1">Uncharacterized protein</fullName>
    </submittedName>
</protein>
<evidence type="ECO:0000313" key="1">
    <source>
        <dbReference type="EMBL" id="GHP02805.1"/>
    </source>
</evidence>
<dbReference type="AlphaFoldDB" id="A0A830H6Z7"/>
<comment type="caution">
    <text evidence="1">The sequence shown here is derived from an EMBL/GenBank/DDBJ whole genome shotgun (WGS) entry which is preliminary data.</text>
</comment>
<dbReference type="OrthoDB" id="513143at2759"/>
<dbReference type="EMBL" id="BNJQ01000004">
    <property type="protein sequence ID" value="GHP02805.1"/>
    <property type="molecule type" value="Genomic_DNA"/>
</dbReference>
<dbReference type="Proteomes" id="UP000660262">
    <property type="component" value="Unassembled WGS sequence"/>
</dbReference>
<name>A0A830H6Z7_9CHLO</name>
<keyword evidence="2" id="KW-1185">Reference proteome</keyword>
<sequence>MAAAASSSTFLSSALNYQEGSWAHTQTMDALNKIRAKHGLVLSTPQPTTSNELERIAKVVVRNKVPAREWRPPPGWLESQNPFAKFQPPAVSLGSLKYNTTEAGASIFHANKGAELITQTELPKVWQGNMRAKRAMEAGMQGEVFTLMGKPLRLFPNMTASRALLWGTVIASWVVGATAATAAKSLGVRSVDDIRTRVPQAIAPAATSLRSAAVKVLPTKEAGTEAFGYTNESTTAALASSVRRRLRRPSTASA</sequence>
<reference evidence="1" key="1">
    <citation type="submission" date="2020-10" db="EMBL/GenBank/DDBJ databases">
        <title>Unveiling of a novel bifunctional photoreceptor, Dualchrome1, isolated from a cosmopolitan green alga.</title>
        <authorList>
            <person name="Suzuki S."/>
            <person name="Kawachi M."/>
        </authorList>
    </citation>
    <scope>NUCLEOTIDE SEQUENCE</scope>
    <source>
        <strain evidence="1">NIES 2893</strain>
    </source>
</reference>
<evidence type="ECO:0000313" key="2">
    <source>
        <dbReference type="Proteomes" id="UP000660262"/>
    </source>
</evidence>